<sequence length="1008" mass="101925">MLRSLALSIAVAGVLVTPTVAGAAPLPAGTTALLSGAADLRTPLGRPVSDAELGAEAVSQNGRRIAFSSRSDGLLAGDDDDVSNVYVRDADGVVTLVSRRSGPAGDVAHANCSEAAISDDGRRVGFTCDGPLDPADTNSVRDVYVRDLGSEQTILVSRASGGGAVGSDSSRAPSLDQDGDVVVFSSAARNLGVAIPGNVGVAAYRRQIGGGDAVSVVSRTAGSAGVVTDGITPSVSDDGSRVAFATFANVDAVDGNGRLDVYVRDLGASSTTLVSRAVPGGAVGNDASFEPRISGDGTSAIFTSRATNLAPEDTNRDPDAYLRRTDGSSGRVVHAAGSGTAEGISDAGDIVAFTSSFALDPADRDPGPDVYVTAPAGPRLASRRDGAAGSPSDHALGASISGDGSTVALDIGRALTDDVDPAVRGVAIRSLATSTTVAASRPHATAPFRNDGGDARAATTTPDGRLTAFVTSATGLGAPSAAQPAIIVRDAVTGSVVVASRADGPDGAPLRGRLADPSISADGRRVAFGFVDTDAPPAAQRSQILVRDLASGRTIVASRADGLAGSPGDGSSTRPSISEDGSRVAFVSEARNLGDGDTDDMLDIHLREIDSGRTVLVSRANGAAGAKGNNSSREAAISGDGRHVAFGTRASNLGDGDGESFEDIHVRSLETGETRLASVADAATNGTATAVLPSIDRSGGRVTFVGSGLDSGDTGLRVYVRDLNAGSLVVASRPDDPAGDAIASGMSQPRISLDGRAVAFVGESRAGAAPGAPDDGSLQVLLRDLAAGRTSLISRRTGANGAPDTSTIADPPVVGGVTEGGGCVVFSTVGPLVDGLASSDASQVYLRAVAPGCGTMPVPGGPDGGGSGGGQVDRTAPRLSRMSLLRRSFRVGGPSKRTRKRPALGTELRVTSSEAAKLTVVVERERPGAKKGKRCRVAKRRPRRGGCTAYSRDGVVRKDLRVGSNRVGFSGRIGRKRLAVGRHRMTITARDAAGNVSKAYRLRFTIRR</sequence>
<reference evidence="4 5" key="1">
    <citation type="journal article" date="2013" name="Biodegradation">
        <title>Quantitative proteomic analysis of ibuprofen-degrading Patulibacter sp. strain I11.</title>
        <authorList>
            <person name="Almeida B."/>
            <person name="Kjeldal H."/>
            <person name="Lolas I."/>
            <person name="Knudsen A.D."/>
            <person name="Carvalho G."/>
            <person name="Nielsen K.L."/>
            <person name="Barreto Crespo M.T."/>
            <person name="Stensballe A."/>
            <person name="Nielsen J.L."/>
        </authorList>
    </citation>
    <scope>NUCLEOTIDE SEQUENCE [LARGE SCALE GENOMIC DNA]</scope>
    <source>
        <strain evidence="4 5">I11</strain>
    </source>
</reference>
<name>H0E822_9ACTN</name>
<proteinExistence type="inferred from homology"/>
<organism evidence="4 5">
    <name type="scientific">Patulibacter medicamentivorans</name>
    <dbReference type="NCBI Taxonomy" id="1097667"/>
    <lineage>
        <taxon>Bacteria</taxon>
        <taxon>Bacillati</taxon>
        <taxon>Actinomycetota</taxon>
        <taxon>Thermoleophilia</taxon>
        <taxon>Solirubrobacterales</taxon>
        <taxon>Patulibacteraceae</taxon>
        <taxon>Patulibacter</taxon>
    </lineage>
</organism>
<dbReference type="InterPro" id="IPR011042">
    <property type="entry name" value="6-blade_b-propeller_TolB-like"/>
</dbReference>
<evidence type="ECO:0000256" key="1">
    <source>
        <dbReference type="ARBA" id="ARBA00009820"/>
    </source>
</evidence>
<protein>
    <submittedName>
        <fullName evidence="4">Uncharacterized protein</fullName>
    </submittedName>
</protein>
<keyword evidence="3" id="KW-0732">Signal</keyword>
<dbReference type="Proteomes" id="UP000005143">
    <property type="component" value="Unassembled WGS sequence"/>
</dbReference>
<comment type="caution">
    <text evidence="4">The sequence shown here is derived from an EMBL/GenBank/DDBJ whole genome shotgun (WGS) entry which is preliminary data.</text>
</comment>
<feature type="signal peptide" evidence="3">
    <location>
        <begin position="1"/>
        <end position="23"/>
    </location>
</feature>
<dbReference type="OrthoDB" id="39703at2"/>
<feature type="chain" id="PRO_5003531286" evidence="3">
    <location>
        <begin position="24"/>
        <end position="1008"/>
    </location>
</feature>
<feature type="region of interest" description="Disordered" evidence="2">
    <location>
        <begin position="858"/>
        <end position="881"/>
    </location>
</feature>
<feature type="region of interest" description="Disordered" evidence="2">
    <location>
        <begin position="560"/>
        <end position="582"/>
    </location>
</feature>
<dbReference type="PANTHER" id="PTHR36842">
    <property type="entry name" value="PROTEIN TOLB HOMOLOG"/>
    <property type="match status" value="1"/>
</dbReference>
<keyword evidence="5" id="KW-1185">Reference proteome</keyword>
<dbReference type="Gene3D" id="2.120.10.30">
    <property type="entry name" value="TolB, C-terminal domain"/>
    <property type="match status" value="2"/>
</dbReference>
<feature type="region of interest" description="Disordered" evidence="2">
    <location>
        <begin position="371"/>
        <end position="401"/>
    </location>
</feature>
<feature type="compositionally biased region" description="Gly residues" evidence="2">
    <location>
        <begin position="861"/>
        <end position="871"/>
    </location>
</feature>
<comment type="similarity">
    <text evidence="1">Belongs to the TolB family.</text>
</comment>
<gene>
    <name evidence="4" type="ORF">PAI11_29790</name>
</gene>
<evidence type="ECO:0000313" key="4">
    <source>
        <dbReference type="EMBL" id="EHN10220.1"/>
    </source>
</evidence>
<dbReference type="EMBL" id="AGUD01000238">
    <property type="protein sequence ID" value="EHN10220.1"/>
    <property type="molecule type" value="Genomic_DNA"/>
</dbReference>
<accession>H0E822</accession>
<evidence type="ECO:0000256" key="2">
    <source>
        <dbReference type="SAM" id="MobiDB-lite"/>
    </source>
</evidence>
<dbReference type="SUPFAM" id="SSF82171">
    <property type="entry name" value="DPP6 N-terminal domain-like"/>
    <property type="match status" value="2"/>
</dbReference>
<dbReference type="InterPro" id="IPR011659">
    <property type="entry name" value="WD40"/>
</dbReference>
<evidence type="ECO:0000313" key="5">
    <source>
        <dbReference type="Proteomes" id="UP000005143"/>
    </source>
</evidence>
<dbReference type="Pfam" id="PF07676">
    <property type="entry name" value="PD40"/>
    <property type="match status" value="2"/>
</dbReference>
<evidence type="ECO:0000256" key="3">
    <source>
        <dbReference type="SAM" id="SignalP"/>
    </source>
</evidence>
<dbReference type="AlphaFoldDB" id="H0E822"/>